<sequence>MRWFTFVVRTAGNHMPRRIPKAFISYRHLDAQHGTRVRAFALRLRDAGVDVALDQFFLDEHHTGPDEGWPKWSSDHASKSACVLIIGTVGWFDSFDKMPRLAGAGLGSACEADDIRTRIYEAGGRAEGIRVVIFDDADAAHISQGLRQYPYFRADRDFARIAEWAKTLTCGGSLHHQTEPQQNSSADRSRRDRRIALGLSAAVAAIGAFTWAWPLAQSSCMLRLKVVEAPVEPVVAEVTMSGETRAHRFSQRLQAVFEISQDSQRSRNWNLLLRAAGGDPIASFDIEGCPYESRDYRSVDGVHIQLSRGGG</sequence>
<evidence type="ECO:0000256" key="1">
    <source>
        <dbReference type="SAM" id="Phobius"/>
    </source>
</evidence>
<dbReference type="RefSeq" id="WP_173132009.1">
    <property type="nucleotide sequence ID" value="NZ_JABRWJ010000011.1"/>
</dbReference>
<evidence type="ECO:0000259" key="2">
    <source>
        <dbReference type="Pfam" id="PF08357"/>
    </source>
</evidence>
<proteinExistence type="predicted"/>
<reference evidence="3 4" key="1">
    <citation type="submission" date="2020-05" db="EMBL/GenBank/DDBJ databases">
        <title>Aquincola sp. isolate from soil.</title>
        <authorList>
            <person name="Han J."/>
            <person name="Kim D.-U."/>
        </authorList>
    </citation>
    <scope>NUCLEOTIDE SEQUENCE [LARGE SCALE GENOMIC DNA]</scope>
    <source>
        <strain evidence="3 4">S2</strain>
    </source>
</reference>
<dbReference type="Pfam" id="PF08357">
    <property type="entry name" value="SEFIR"/>
    <property type="match status" value="1"/>
</dbReference>
<accession>A0ABX2ERR0</accession>
<protein>
    <recommendedName>
        <fullName evidence="2">SEFIR domain-containing protein</fullName>
    </recommendedName>
</protein>
<keyword evidence="1" id="KW-1133">Transmembrane helix</keyword>
<comment type="caution">
    <text evidence="3">The sequence shown here is derived from an EMBL/GenBank/DDBJ whole genome shotgun (WGS) entry which is preliminary data.</text>
</comment>
<evidence type="ECO:0000313" key="3">
    <source>
        <dbReference type="EMBL" id="NRF71227.1"/>
    </source>
</evidence>
<dbReference type="InterPro" id="IPR013568">
    <property type="entry name" value="SEFIR_dom"/>
</dbReference>
<keyword evidence="1" id="KW-0472">Membrane</keyword>
<evidence type="ECO:0000313" key="4">
    <source>
        <dbReference type="Proteomes" id="UP000737171"/>
    </source>
</evidence>
<feature type="domain" description="SEFIR" evidence="2">
    <location>
        <begin position="21"/>
        <end position="161"/>
    </location>
</feature>
<dbReference type="Proteomes" id="UP000737171">
    <property type="component" value="Unassembled WGS sequence"/>
</dbReference>
<gene>
    <name evidence="3" type="ORF">HLB44_29970</name>
</gene>
<name>A0ABX2ERR0_9BURK</name>
<organism evidence="3 4">
    <name type="scientific">Pseudaquabacterium terrae</name>
    <dbReference type="NCBI Taxonomy" id="2732868"/>
    <lineage>
        <taxon>Bacteria</taxon>
        <taxon>Pseudomonadati</taxon>
        <taxon>Pseudomonadota</taxon>
        <taxon>Betaproteobacteria</taxon>
        <taxon>Burkholderiales</taxon>
        <taxon>Sphaerotilaceae</taxon>
        <taxon>Pseudaquabacterium</taxon>
    </lineage>
</organism>
<dbReference type="EMBL" id="JABRWJ010000011">
    <property type="protein sequence ID" value="NRF71227.1"/>
    <property type="molecule type" value="Genomic_DNA"/>
</dbReference>
<keyword evidence="1" id="KW-0812">Transmembrane</keyword>
<keyword evidence="4" id="KW-1185">Reference proteome</keyword>
<feature type="transmembrane region" description="Helical" evidence="1">
    <location>
        <begin position="195"/>
        <end position="213"/>
    </location>
</feature>